<organism evidence="6 7">
    <name type="scientific">Tetracentron sinense</name>
    <name type="common">Spur-leaf</name>
    <dbReference type="NCBI Taxonomy" id="13715"/>
    <lineage>
        <taxon>Eukaryota</taxon>
        <taxon>Viridiplantae</taxon>
        <taxon>Streptophyta</taxon>
        <taxon>Embryophyta</taxon>
        <taxon>Tracheophyta</taxon>
        <taxon>Spermatophyta</taxon>
        <taxon>Magnoliopsida</taxon>
        <taxon>Trochodendrales</taxon>
        <taxon>Trochodendraceae</taxon>
        <taxon>Tetracentron</taxon>
    </lineage>
</organism>
<dbReference type="PANTHER" id="PTHR47186">
    <property type="entry name" value="LEUCINE-RICH REPEAT-CONTAINING PROTEIN 57"/>
    <property type="match status" value="1"/>
</dbReference>
<reference evidence="6 7" key="1">
    <citation type="submission" date="2020-04" db="EMBL/GenBank/DDBJ databases">
        <title>Plant Genome Project.</title>
        <authorList>
            <person name="Zhang R.-G."/>
        </authorList>
    </citation>
    <scope>NUCLEOTIDE SEQUENCE [LARGE SCALE GENOMIC DNA]</scope>
    <source>
        <strain evidence="6">YNK0</strain>
        <tissue evidence="6">Leaf</tissue>
    </source>
</reference>
<dbReference type="Pfam" id="PF23598">
    <property type="entry name" value="LRR_14"/>
    <property type="match status" value="1"/>
</dbReference>
<accession>A0A834ZFW2</accession>
<dbReference type="PANTHER" id="PTHR47186:SF50">
    <property type="entry name" value="FBD DOMAIN-CONTAINING PROTEIN"/>
    <property type="match status" value="1"/>
</dbReference>
<dbReference type="InterPro" id="IPR058922">
    <property type="entry name" value="WHD_DRP"/>
</dbReference>
<gene>
    <name evidence="6" type="ORF">HHK36_008638</name>
</gene>
<evidence type="ECO:0000259" key="4">
    <source>
        <dbReference type="Pfam" id="PF23559"/>
    </source>
</evidence>
<feature type="compositionally biased region" description="Polar residues" evidence="2">
    <location>
        <begin position="527"/>
        <end position="536"/>
    </location>
</feature>
<keyword evidence="3" id="KW-0812">Transmembrane</keyword>
<keyword evidence="3" id="KW-1133">Transmembrane helix</keyword>
<feature type="transmembrane region" description="Helical" evidence="3">
    <location>
        <begin position="549"/>
        <end position="571"/>
    </location>
</feature>
<dbReference type="OrthoDB" id="646178at2759"/>
<keyword evidence="1" id="KW-0677">Repeat</keyword>
<dbReference type="Gene3D" id="3.80.10.10">
    <property type="entry name" value="Ribonuclease Inhibitor"/>
    <property type="match status" value="1"/>
</dbReference>
<evidence type="ECO:0000313" key="6">
    <source>
        <dbReference type="EMBL" id="KAF8406550.1"/>
    </source>
</evidence>
<dbReference type="InterPro" id="IPR032675">
    <property type="entry name" value="LRR_dom_sf"/>
</dbReference>
<dbReference type="InterPro" id="IPR055414">
    <property type="entry name" value="LRR_R13L4/SHOC2-like"/>
</dbReference>
<dbReference type="SUPFAM" id="SSF52058">
    <property type="entry name" value="L domain-like"/>
    <property type="match status" value="1"/>
</dbReference>
<comment type="caution">
    <text evidence="6">The sequence shown here is derived from an EMBL/GenBank/DDBJ whole genome shotgun (WGS) entry which is preliminary data.</text>
</comment>
<feature type="compositionally biased region" description="Basic and acidic residues" evidence="2">
    <location>
        <begin position="510"/>
        <end position="526"/>
    </location>
</feature>
<keyword evidence="3" id="KW-0472">Membrane</keyword>
<evidence type="ECO:0000256" key="1">
    <source>
        <dbReference type="ARBA" id="ARBA00022737"/>
    </source>
</evidence>
<feature type="region of interest" description="Disordered" evidence="2">
    <location>
        <begin position="461"/>
        <end position="538"/>
    </location>
</feature>
<protein>
    <submittedName>
        <fullName evidence="6">Uncharacterized protein</fullName>
    </submittedName>
</protein>
<evidence type="ECO:0000256" key="2">
    <source>
        <dbReference type="SAM" id="MobiDB-lite"/>
    </source>
</evidence>
<feature type="compositionally biased region" description="Low complexity" evidence="2">
    <location>
        <begin position="494"/>
        <end position="505"/>
    </location>
</feature>
<dbReference type="Proteomes" id="UP000655225">
    <property type="component" value="Unassembled WGS sequence"/>
</dbReference>
<proteinExistence type="predicted"/>
<keyword evidence="7" id="KW-1185">Reference proteome</keyword>
<feature type="domain" description="Disease resistance R13L4/SHOC-2-like LRR" evidence="5">
    <location>
        <begin position="114"/>
        <end position="401"/>
    </location>
</feature>
<dbReference type="Pfam" id="PF23559">
    <property type="entry name" value="WHD_DRP"/>
    <property type="match status" value="1"/>
</dbReference>
<name>A0A834ZFW2_TETSI</name>
<dbReference type="AlphaFoldDB" id="A0A834ZFW2"/>
<evidence type="ECO:0000259" key="5">
    <source>
        <dbReference type="Pfam" id="PF23598"/>
    </source>
</evidence>
<evidence type="ECO:0000313" key="7">
    <source>
        <dbReference type="Proteomes" id="UP000655225"/>
    </source>
</evidence>
<dbReference type="EMBL" id="JABCRI010000005">
    <property type="protein sequence ID" value="KAF8406550.1"/>
    <property type="molecule type" value="Genomic_DNA"/>
</dbReference>
<evidence type="ECO:0000256" key="3">
    <source>
        <dbReference type="SAM" id="Phobius"/>
    </source>
</evidence>
<sequence>MEDVAEQYLQELIFRCLIEVGRRDTMERVKTCRIHDLMRDLCIIKAKEDNFLEILHHRLNMPVTESSSDAVAKRRRCSFDLGHERYVPLGQRSPHLRSLLFFFHAHEWNMSLGKKQVLSMCKEFKLLRVLDLRGAGIGILPTQIGSLIHLRFLGLRNTRIIHLPPSLGNLQGLQTLDFKLDYSIMLKGCHPTVPDVIWKMKQLRHLYLNEFVDSSHLRLDTLSNLQTLYYIHAGDWIEKDLSKLANIRKLKIKFKDRKEMDTVLEFLVLTLKSLRFLSIVLGSNETFPDLEPLCRCHLLSKVDLFGRIGKFVRENHPFPLNLTKLHLILSELEQDPMATLKDLPRLKILNLDVVSFVGKEMVCFTRGFPQLESLMFQHLQKLEEWIVEEGAMPSLRHLVIVECRNLRMVPEGLRLVELHFRLLSPSFSLKGLSTKLMVIEMSSTNHRALCAYLGAERSRSPISPFHPSRRRNPLRVRSPPSPTGDVQHISPLDSAPISSSEASSPGILDLRTEKSSGHLLRRDQRRSGSSIHSGQPFSPRRNAPFQCSISYLFFCFFSILISIVLWIVFFFNFGRDRAFLLFDQPSSTSPDNPRRFLVFSKQVLTLVLSEPWHSRVLTDAVLTVGSVKGGRMVEIGRGEQKLCYDL</sequence>
<feature type="domain" description="Disease resistance protein winged helix" evidence="4">
    <location>
        <begin position="1"/>
        <end position="42"/>
    </location>
</feature>